<organism evidence="3 5">
    <name type="scientific">Burkholderia multivorans</name>
    <dbReference type="NCBI Taxonomy" id="87883"/>
    <lineage>
        <taxon>Bacteria</taxon>
        <taxon>Pseudomonadati</taxon>
        <taxon>Pseudomonadota</taxon>
        <taxon>Betaproteobacteria</taxon>
        <taxon>Burkholderiales</taxon>
        <taxon>Burkholderiaceae</taxon>
        <taxon>Burkholderia</taxon>
        <taxon>Burkholderia cepacia complex</taxon>
    </lineage>
</organism>
<dbReference type="EMBL" id="PVFR01000049">
    <property type="protein sequence ID" value="PRE47146.1"/>
    <property type="molecule type" value="Genomic_DNA"/>
</dbReference>
<dbReference type="Proteomes" id="UP000238982">
    <property type="component" value="Unassembled WGS sequence"/>
</dbReference>
<reference evidence="2 4" key="1">
    <citation type="submission" date="2018-03" db="EMBL/GenBank/DDBJ databases">
        <authorList>
            <person name="Nguyen K."/>
            <person name="Fouts D."/>
            <person name="Sutton G."/>
        </authorList>
    </citation>
    <scope>NUCLEOTIDE SEQUENCE [LARGE SCALE GENOMIC DNA]</scope>
    <source>
        <strain evidence="2 4">AU14328</strain>
    </source>
</reference>
<proteinExistence type="predicted"/>
<evidence type="ECO:0000313" key="5">
    <source>
        <dbReference type="Proteomes" id="UP000238982"/>
    </source>
</evidence>
<evidence type="ECO:0000313" key="2">
    <source>
        <dbReference type="EMBL" id="PRE47146.1"/>
    </source>
</evidence>
<evidence type="ECO:0000313" key="3">
    <source>
        <dbReference type="EMBL" id="PRF61204.1"/>
    </source>
</evidence>
<evidence type="ECO:0000313" key="4">
    <source>
        <dbReference type="Proteomes" id="UP000237811"/>
    </source>
</evidence>
<dbReference type="AlphaFoldDB" id="A0A2S9LTI0"/>
<sequence length="74" mass="8410">MARDPGNVAKRRYYCDISHVSSRLRTGCRTYGDALATDLQQSRQDVAGLPDDRALKHNESSSIYPRERRTRPSS</sequence>
<comment type="caution">
    <text evidence="3">The sequence shown here is derived from an EMBL/GenBank/DDBJ whole genome shotgun (WGS) entry which is preliminary data.</text>
</comment>
<feature type="compositionally biased region" description="Basic and acidic residues" evidence="1">
    <location>
        <begin position="50"/>
        <end position="59"/>
    </location>
</feature>
<accession>A0A2S9LTI0</accession>
<reference evidence="3 5" key="2">
    <citation type="submission" date="2018-03" db="EMBL/GenBank/DDBJ databases">
        <authorList>
            <person name="Keele B.F."/>
        </authorList>
    </citation>
    <scope>NUCLEOTIDE SEQUENCE [LARGE SCALE GENOMIC DNA]</scope>
    <source>
        <strain evidence="3 5">AU19729</strain>
    </source>
</reference>
<dbReference type="EMBL" id="PVGH01000053">
    <property type="protein sequence ID" value="PRF61204.1"/>
    <property type="molecule type" value="Genomic_DNA"/>
</dbReference>
<dbReference type="Proteomes" id="UP000237811">
    <property type="component" value="Unassembled WGS sequence"/>
</dbReference>
<protein>
    <submittedName>
        <fullName evidence="3">Uncharacterized protein</fullName>
    </submittedName>
</protein>
<name>A0A2S9LTI0_9BURK</name>
<evidence type="ECO:0000256" key="1">
    <source>
        <dbReference type="SAM" id="MobiDB-lite"/>
    </source>
</evidence>
<gene>
    <name evidence="2" type="ORF">C6P99_15780</name>
    <name evidence="3" type="ORF">C6Q15_12920</name>
</gene>
<feature type="region of interest" description="Disordered" evidence="1">
    <location>
        <begin position="47"/>
        <end position="74"/>
    </location>
</feature>